<name>A0A1I6ABH3_9BACI</name>
<dbReference type="EMBL" id="FOXX01000006">
    <property type="protein sequence ID" value="SFQ65917.1"/>
    <property type="molecule type" value="Genomic_DNA"/>
</dbReference>
<dbReference type="NCBIfam" id="NF033537">
    <property type="entry name" value="lasso_biosyn_B2"/>
    <property type="match status" value="1"/>
</dbReference>
<gene>
    <name evidence="2" type="ORF">SAMN02745910_02566</name>
</gene>
<organism evidence="2 3">
    <name type="scientific">Priestia endophytica DSM 13796</name>
    <dbReference type="NCBI Taxonomy" id="1121089"/>
    <lineage>
        <taxon>Bacteria</taxon>
        <taxon>Bacillati</taxon>
        <taxon>Bacillota</taxon>
        <taxon>Bacilli</taxon>
        <taxon>Bacillales</taxon>
        <taxon>Bacillaceae</taxon>
        <taxon>Priestia</taxon>
    </lineage>
</organism>
<keyword evidence="3" id="KW-1185">Reference proteome</keyword>
<proteinExistence type="predicted"/>
<dbReference type="InterPro" id="IPR053521">
    <property type="entry name" value="McjB-like"/>
</dbReference>
<evidence type="ECO:0000313" key="3">
    <source>
        <dbReference type="Proteomes" id="UP000182762"/>
    </source>
</evidence>
<dbReference type="InterPro" id="IPR032708">
    <property type="entry name" value="McjB_C"/>
</dbReference>
<reference evidence="2 3" key="1">
    <citation type="submission" date="2016-10" db="EMBL/GenBank/DDBJ databases">
        <authorList>
            <person name="Varghese N."/>
            <person name="Submissions S."/>
        </authorList>
    </citation>
    <scope>NUCLEOTIDE SEQUENCE [LARGE SCALE GENOMIC DNA]</scope>
    <source>
        <strain evidence="2 3">DSM 13796</strain>
    </source>
</reference>
<dbReference type="Proteomes" id="UP000182762">
    <property type="component" value="Unassembled WGS sequence"/>
</dbReference>
<dbReference type="RefSeq" id="WP_061805271.1">
    <property type="nucleotide sequence ID" value="NZ_FOXX01000006.1"/>
</dbReference>
<sequence>MKLIHKLKTFSKLEWEQQLLLLEAFFYLGYGRFLKSRPFAKVAPTLGEYMEETGMIENPSNEPMLRDISYAVHKMSKYTFWESECLVKAIAAMKMLQRRKIESTLYLGTGKDKDGRLIAHAWLRSGPKYVTGAETMENFTIVGKFSRIISE</sequence>
<accession>A0A1I6ABH3</accession>
<evidence type="ECO:0000259" key="1">
    <source>
        <dbReference type="Pfam" id="PF13471"/>
    </source>
</evidence>
<dbReference type="Pfam" id="PF13471">
    <property type="entry name" value="Transglut_core3"/>
    <property type="match status" value="1"/>
</dbReference>
<protein>
    <submittedName>
        <fullName evidence="2">Transglutaminase-like superfamily protein</fullName>
    </submittedName>
</protein>
<dbReference type="GeneID" id="93711211"/>
<comment type="caution">
    <text evidence="2">The sequence shown here is derived from an EMBL/GenBank/DDBJ whole genome shotgun (WGS) entry which is preliminary data.</text>
</comment>
<feature type="domain" description="Microcin J25-processing protein McjB C-terminal" evidence="1">
    <location>
        <begin position="57"/>
        <end position="142"/>
    </location>
</feature>
<evidence type="ECO:0000313" key="2">
    <source>
        <dbReference type="EMBL" id="SFQ65917.1"/>
    </source>
</evidence>